<proteinExistence type="inferred from homology"/>
<keyword evidence="3" id="KW-0378">Hydrolase</keyword>
<organism evidence="3 4">
    <name type="scientific">Sphingopyxis soli</name>
    <dbReference type="NCBI Taxonomy" id="592051"/>
    <lineage>
        <taxon>Bacteria</taxon>
        <taxon>Pseudomonadati</taxon>
        <taxon>Pseudomonadota</taxon>
        <taxon>Alphaproteobacteria</taxon>
        <taxon>Sphingomonadales</taxon>
        <taxon>Sphingomonadaceae</taxon>
        <taxon>Sphingopyxis</taxon>
    </lineage>
</organism>
<evidence type="ECO:0000313" key="4">
    <source>
        <dbReference type="Proteomes" id="UP001500738"/>
    </source>
</evidence>
<sequence length="368" mass="40057">MMVPARWTGDHIEAIDAAPVLRAPLLSEEDFAPIAPDLGVWDAWPVQDEAGKPIILAGGRQLWMALGAPRFADPDERHGHARIHLLLHSAEGWRHLGPAMPDGFSPGSREWSGSAVASADLATVALYFTATGRRGEQILTFEQRLFSALATLDLSGEAPRLGDWRELEEIVPIDLEHYMSTCGGPSEVGKIKAFRDPAFFRDPAGGDDYLLFAGSQARSRSEYNGVIGIVRRQCGEQGWTLLPPIVSADTLNNELERPHIIFHAGLYYLFWSTQRHVFAPSGPAGPTGLYAMVSPALFEGWRPVNGSGLVFANPEAAPAQAYSWFVLPDLSVTSFVDDWSGGDDRNFGGAFAPFVHLWLAGDKAGIAR</sequence>
<accession>A0ABN1LX08</accession>
<protein>
    <submittedName>
        <fullName evidence="3">Glycoside hydrolase family 68 protein</fullName>
    </submittedName>
</protein>
<dbReference type="EMBL" id="BAAAFE010000002">
    <property type="protein sequence ID" value="GAA0861311.1"/>
    <property type="molecule type" value="Genomic_DNA"/>
</dbReference>
<evidence type="ECO:0000256" key="2">
    <source>
        <dbReference type="RuleBase" id="RU361220"/>
    </source>
</evidence>
<name>A0ABN1LX08_9SPHN</name>
<dbReference type="Proteomes" id="UP001500738">
    <property type="component" value="Unassembled WGS sequence"/>
</dbReference>
<keyword evidence="4" id="KW-1185">Reference proteome</keyword>
<evidence type="ECO:0000313" key="3">
    <source>
        <dbReference type="EMBL" id="GAA0861311.1"/>
    </source>
</evidence>
<comment type="caution">
    <text evidence="3">The sequence shown here is derived from an EMBL/GenBank/DDBJ whole genome shotgun (WGS) entry which is preliminary data.</text>
</comment>
<dbReference type="Pfam" id="PF02435">
    <property type="entry name" value="Glyco_hydro_68"/>
    <property type="match status" value="2"/>
</dbReference>
<gene>
    <name evidence="3" type="ORF">GCM10009115_03460</name>
</gene>
<evidence type="ECO:0000256" key="1">
    <source>
        <dbReference type="ARBA" id="ARBA00006775"/>
    </source>
</evidence>
<dbReference type="SUPFAM" id="SSF75005">
    <property type="entry name" value="Arabinanase/levansucrase/invertase"/>
    <property type="match status" value="1"/>
</dbReference>
<dbReference type="CDD" id="cd08997">
    <property type="entry name" value="GH68"/>
    <property type="match status" value="1"/>
</dbReference>
<dbReference type="InterPro" id="IPR023296">
    <property type="entry name" value="Glyco_hydro_beta-prop_sf"/>
</dbReference>
<dbReference type="GO" id="GO:0016787">
    <property type="term" value="F:hydrolase activity"/>
    <property type="evidence" value="ECO:0007669"/>
    <property type="project" value="UniProtKB-KW"/>
</dbReference>
<dbReference type="InterPro" id="IPR003469">
    <property type="entry name" value="Glyco_hydro_68"/>
</dbReference>
<reference evidence="3 4" key="1">
    <citation type="journal article" date="2019" name="Int. J. Syst. Evol. Microbiol.">
        <title>The Global Catalogue of Microorganisms (GCM) 10K type strain sequencing project: providing services to taxonomists for standard genome sequencing and annotation.</title>
        <authorList>
            <consortium name="The Broad Institute Genomics Platform"/>
            <consortium name="The Broad Institute Genome Sequencing Center for Infectious Disease"/>
            <person name="Wu L."/>
            <person name="Ma J."/>
        </authorList>
    </citation>
    <scope>NUCLEOTIDE SEQUENCE [LARGE SCALE GENOMIC DNA]</scope>
    <source>
        <strain evidence="3 4">JCM 15910</strain>
    </source>
</reference>
<comment type="similarity">
    <text evidence="1 2">Belongs to the glycosyl hydrolase 68 family.</text>
</comment>
<dbReference type="RefSeq" id="WP_234715714.1">
    <property type="nucleotide sequence ID" value="NZ_BAAAFE010000002.1"/>
</dbReference>
<dbReference type="Gene3D" id="2.115.10.20">
    <property type="entry name" value="Glycosyl hydrolase domain, family 43"/>
    <property type="match status" value="2"/>
</dbReference>